<evidence type="ECO:0000256" key="1">
    <source>
        <dbReference type="SAM" id="MobiDB-lite"/>
    </source>
</evidence>
<proteinExistence type="predicted"/>
<name>A0A3B4ZWY5_9TELE</name>
<dbReference type="GeneTree" id="ENSGT01120000277832"/>
<feature type="compositionally biased region" description="Basic and acidic residues" evidence="1">
    <location>
        <begin position="48"/>
        <end position="61"/>
    </location>
</feature>
<feature type="region of interest" description="Disordered" evidence="1">
    <location>
        <begin position="188"/>
        <end position="211"/>
    </location>
</feature>
<feature type="region of interest" description="Disordered" evidence="1">
    <location>
        <begin position="48"/>
        <end position="73"/>
    </location>
</feature>
<dbReference type="AlphaFoldDB" id="A0A3B4ZWY5"/>
<organism evidence="2">
    <name type="scientific">Stegastes partitus</name>
    <name type="common">bicolor damselfish</name>
    <dbReference type="NCBI Taxonomy" id="144197"/>
    <lineage>
        <taxon>Eukaryota</taxon>
        <taxon>Metazoa</taxon>
        <taxon>Chordata</taxon>
        <taxon>Craniata</taxon>
        <taxon>Vertebrata</taxon>
        <taxon>Euteleostomi</taxon>
        <taxon>Actinopterygii</taxon>
        <taxon>Neopterygii</taxon>
        <taxon>Teleostei</taxon>
        <taxon>Neoteleostei</taxon>
        <taxon>Acanthomorphata</taxon>
        <taxon>Ovalentaria</taxon>
        <taxon>Pomacentridae</taxon>
        <taxon>Stegastes</taxon>
    </lineage>
</organism>
<sequence length="211" mass="23560">MFPLVRRPELSATVVSASCRHWHHVASFSCHFDRKRCYWESSESRNSKRSGMFEEESHGMDDDSSDNSSLSRSSSESFHLRVLVSPNRRENAADVCVIKVPQCITSVTAPLHAIKVYKFPKKDGDSNVKIEGKDFGLRSEQLNWIPAETQPEDFMFDGESVKRALGGPSARACSPMITKLAVQPLTPRSVLRQHSEPQVAPNGRQASCKPS</sequence>
<dbReference type="STRING" id="144197.ENSSPAP00000012805"/>
<protein>
    <submittedName>
        <fullName evidence="2">Uncharacterized protein</fullName>
    </submittedName>
</protein>
<accession>A0A3B4ZWY5</accession>
<dbReference type="Ensembl" id="ENSSPAT00000013020.1">
    <property type="protein sequence ID" value="ENSSPAP00000012805.1"/>
    <property type="gene ID" value="ENSSPAG00000009700.1"/>
</dbReference>
<reference evidence="2" key="1">
    <citation type="submission" date="2023-09" db="UniProtKB">
        <authorList>
            <consortium name="Ensembl"/>
        </authorList>
    </citation>
    <scope>IDENTIFICATION</scope>
</reference>
<evidence type="ECO:0000313" key="2">
    <source>
        <dbReference type="Ensembl" id="ENSSPAP00000012805.1"/>
    </source>
</evidence>